<accession>A0A2T3ZR63</accession>
<organism evidence="2 3">
    <name type="scientific">Trichoderma harzianum CBS 226.95</name>
    <dbReference type="NCBI Taxonomy" id="983964"/>
    <lineage>
        <taxon>Eukaryota</taxon>
        <taxon>Fungi</taxon>
        <taxon>Dikarya</taxon>
        <taxon>Ascomycota</taxon>
        <taxon>Pezizomycotina</taxon>
        <taxon>Sordariomycetes</taxon>
        <taxon>Hypocreomycetidae</taxon>
        <taxon>Hypocreales</taxon>
        <taxon>Hypocreaceae</taxon>
        <taxon>Trichoderma</taxon>
    </lineage>
</organism>
<keyword evidence="3" id="KW-1185">Reference proteome</keyword>
<keyword evidence="1" id="KW-0472">Membrane</keyword>
<evidence type="ECO:0000313" key="2">
    <source>
        <dbReference type="EMBL" id="PTB47288.1"/>
    </source>
</evidence>
<gene>
    <name evidence="2" type="ORF">M431DRAFT_102654</name>
</gene>
<protein>
    <submittedName>
        <fullName evidence="2">Uncharacterized protein</fullName>
    </submittedName>
</protein>
<dbReference type="GeneID" id="36620029"/>
<name>A0A2T3ZR63_TRIHA</name>
<evidence type="ECO:0000256" key="1">
    <source>
        <dbReference type="SAM" id="Phobius"/>
    </source>
</evidence>
<dbReference type="Proteomes" id="UP000241690">
    <property type="component" value="Unassembled WGS sequence"/>
</dbReference>
<dbReference type="RefSeq" id="XP_024766965.1">
    <property type="nucleotide sequence ID" value="XM_024911470.1"/>
</dbReference>
<sequence>IIFINSLLLKPIHSLKLLVDLPAPPVNIGIHDLFCNYIFDITNQASFSRKDYCNDPDRPIPASLINIDQVKIWSMLPCCIFFYIFKFASYVWQWYPQLMRNYFSSIGYFILIWLFQ</sequence>
<dbReference type="AlphaFoldDB" id="A0A2T3ZR63"/>
<keyword evidence="1" id="KW-1133">Transmembrane helix</keyword>
<dbReference type="EMBL" id="KZ679798">
    <property type="protein sequence ID" value="PTB47288.1"/>
    <property type="molecule type" value="Genomic_DNA"/>
</dbReference>
<feature type="transmembrane region" description="Helical" evidence="1">
    <location>
        <begin position="98"/>
        <end position="115"/>
    </location>
</feature>
<feature type="transmembrane region" description="Helical" evidence="1">
    <location>
        <begin position="72"/>
        <end position="92"/>
    </location>
</feature>
<proteinExistence type="predicted"/>
<evidence type="ECO:0000313" key="3">
    <source>
        <dbReference type="Proteomes" id="UP000241690"/>
    </source>
</evidence>
<reference evidence="2 3" key="1">
    <citation type="submission" date="2016-07" db="EMBL/GenBank/DDBJ databases">
        <title>Multiple horizontal gene transfer events from other fungi enriched the ability of initially mycotrophic Trichoderma (Ascomycota) to feed on dead plant biomass.</title>
        <authorList>
            <consortium name="DOE Joint Genome Institute"/>
            <person name="Aerts A."/>
            <person name="Atanasova L."/>
            <person name="Chenthamara K."/>
            <person name="Zhang J."/>
            <person name="Grujic M."/>
            <person name="Henrissat B."/>
            <person name="Kuo A."/>
            <person name="Salamov A."/>
            <person name="Lipzen A."/>
            <person name="Labutti K."/>
            <person name="Barry K."/>
            <person name="Miao Y."/>
            <person name="Rahimi M.J."/>
            <person name="Shen Q."/>
            <person name="Grigoriev I.V."/>
            <person name="Kubicek C.P."/>
            <person name="Druzhinina I.S."/>
        </authorList>
    </citation>
    <scope>NUCLEOTIDE SEQUENCE [LARGE SCALE GENOMIC DNA]</scope>
    <source>
        <strain evidence="2 3">CBS 226.95</strain>
    </source>
</reference>
<keyword evidence="1" id="KW-0812">Transmembrane</keyword>
<feature type="non-terminal residue" evidence="2">
    <location>
        <position position="1"/>
    </location>
</feature>